<comment type="pathway">
    <text evidence="1">Cofactor biosynthesis; adenosylcobalamin biosynthesis.</text>
</comment>
<dbReference type="Gene3D" id="3.40.50.11220">
    <property type="match status" value="1"/>
</dbReference>
<evidence type="ECO:0000256" key="1">
    <source>
        <dbReference type="ARBA" id="ARBA00004953"/>
    </source>
</evidence>
<dbReference type="NCBIfam" id="TIGR01466">
    <property type="entry name" value="cobJ_cbiH"/>
    <property type="match status" value="1"/>
</dbReference>
<dbReference type="Gene3D" id="3.30.950.10">
    <property type="entry name" value="Methyltransferase, Cobalt-precorrin-4 Transmethylase, Domain 2"/>
    <property type="match status" value="1"/>
</dbReference>
<reference evidence="10" key="1">
    <citation type="submission" date="2023-03" db="EMBL/GenBank/DDBJ databases">
        <authorList>
            <person name="Steffen K."/>
            <person name="Cardenas P."/>
        </authorList>
    </citation>
    <scope>NUCLEOTIDE SEQUENCE</scope>
</reference>
<feature type="domain" description="Tetrapyrrole methylase" evidence="7">
    <location>
        <begin position="2"/>
        <end position="181"/>
    </location>
</feature>
<dbReference type="InterPro" id="IPR021744">
    <property type="entry name" value="CbiG_N"/>
</dbReference>
<evidence type="ECO:0000259" key="7">
    <source>
        <dbReference type="Pfam" id="PF00590"/>
    </source>
</evidence>
<dbReference type="Pfam" id="PF01890">
    <property type="entry name" value="CbiG_C"/>
    <property type="match status" value="1"/>
</dbReference>
<proteinExistence type="inferred from homology"/>
<dbReference type="InterPro" id="IPR051810">
    <property type="entry name" value="Precorrin_MeTrfase"/>
</dbReference>
<dbReference type="EMBL" id="CASHTH010004350">
    <property type="protein sequence ID" value="CAI8056358.1"/>
    <property type="molecule type" value="Genomic_DNA"/>
</dbReference>
<evidence type="ECO:0000259" key="9">
    <source>
        <dbReference type="Pfam" id="PF11760"/>
    </source>
</evidence>
<evidence type="ECO:0000313" key="11">
    <source>
        <dbReference type="Proteomes" id="UP001174909"/>
    </source>
</evidence>
<dbReference type="InterPro" id="IPR035996">
    <property type="entry name" value="4pyrrol_Methylase_sf"/>
</dbReference>
<dbReference type="SUPFAM" id="SSF159672">
    <property type="entry name" value="CbiG N-terminal domain-like"/>
    <property type="match status" value="1"/>
</dbReference>
<dbReference type="GO" id="GO:0032259">
    <property type="term" value="P:methylation"/>
    <property type="evidence" value="ECO:0007669"/>
    <property type="project" value="UniProtKB-KW"/>
</dbReference>
<dbReference type="InterPro" id="IPR014777">
    <property type="entry name" value="4pyrrole_Mease_sub1"/>
</dbReference>
<keyword evidence="5" id="KW-0949">S-adenosyl-L-methionine</keyword>
<dbReference type="CDD" id="cd11646">
    <property type="entry name" value="Precorrin_3B_C17_MT"/>
    <property type="match status" value="1"/>
</dbReference>
<organism evidence="10 11">
    <name type="scientific">Geodia barretti</name>
    <name type="common">Barrett's horny sponge</name>
    <dbReference type="NCBI Taxonomy" id="519541"/>
    <lineage>
        <taxon>Eukaryota</taxon>
        <taxon>Metazoa</taxon>
        <taxon>Porifera</taxon>
        <taxon>Demospongiae</taxon>
        <taxon>Heteroscleromorpha</taxon>
        <taxon>Tetractinellida</taxon>
        <taxon>Astrophorina</taxon>
        <taxon>Geodiidae</taxon>
        <taxon>Geodia</taxon>
    </lineage>
</organism>
<dbReference type="InterPro" id="IPR036518">
    <property type="entry name" value="CobE/GbiG_C_sf"/>
</dbReference>
<comment type="caution">
    <text evidence="10">The sequence shown here is derived from an EMBL/GenBank/DDBJ whole genome shotgun (WGS) entry which is preliminary data.</text>
</comment>
<dbReference type="PROSITE" id="PS00840">
    <property type="entry name" value="SUMT_2"/>
    <property type="match status" value="1"/>
</dbReference>
<accession>A0AA35TYP0</accession>
<name>A0AA35TYP0_GEOBA</name>
<dbReference type="InterPro" id="IPR006363">
    <property type="entry name" value="Cbl_synth_CobJ/CibH_dom"/>
</dbReference>
<dbReference type="InterPro" id="IPR038029">
    <property type="entry name" value="GbiG_N_sf"/>
</dbReference>
<dbReference type="InterPro" id="IPR002750">
    <property type="entry name" value="CobE/GbiG_C"/>
</dbReference>
<dbReference type="PANTHER" id="PTHR47036">
    <property type="entry name" value="COBALT-FACTOR III C(17)-METHYLTRANSFERASE-RELATED"/>
    <property type="match status" value="1"/>
</dbReference>
<dbReference type="SUPFAM" id="SSF53790">
    <property type="entry name" value="Tetrapyrrole methylase"/>
    <property type="match status" value="2"/>
</dbReference>
<feature type="domain" description="CobE/GbiG C-terminal" evidence="8">
    <location>
        <begin position="374"/>
        <end position="494"/>
    </location>
</feature>
<comment type="similarity">
    <text evidence="6">Belongs to the precorrin methyltransferase family.</text>
</comment>
<sequence>MITLKALKALRRAQVVAYPAPPEGESLARSIAAPHLPGGQEEIAIRMPLEPSRFPAAEVYDDAAAALGARLDEGRDVAVLCEGDPFVYGSFLYLFERLAAHHRVEVIPGVSSPMACAAALGLPLAARNDVLAVIPALSMPSGSPPSSPTAMRLRSSRRGVALSGAAVVILDRRQVALARRIKAALPGAAIHGPASLEGDADVTYERLASHLPALFRRGTPIVGICAAGILIRLLAPHLADKSAEPPVIAVSEDGQSVVPLLGGHHGANRLSRTIAVALGARAAITTAGDTALGFALDAPPPGWRLGEGALVKEVTAALLAGEPVRLVTEAASADWLTAGGAPFGDWGRLTLRITDRSVVPGDDVADVTLHPAVLALGLGCERGCAPKELILLAKRVLVAGGLAPEAVACVASLDLKADEPAVSAVAAWLGVPLRLFDAATLERETPRLTAPSEVVFRAVGCHGVAEAAALACAGAEGTLAMPKARSERGTCAIARAPAIIEPERCGRGRGRVTVVGIGPGAQAWRTPGADAAIAGATDLVGYGRYLDLLGPPPPGCARHAYPIGAEEERARAALALAAEGRRVALVSSGDAGVYGMASLLFELLDGEAGNQGWRGIELAVEPGISALQAAAARAGAPIGHDFCAISLSDLLTPWPVIARRLRAAAEADFVVALYNPASRQRRSRLAEARNILATHRRLDCPVVVARNLGREGERVDVTTLAGFDAKAVDMLTVIVVGNSQTRRLEWDGRAWLYTPRGYAPGTAAKPCATKSA</sequence>
<dbReference type="SUPFAM" id="SSF159664">
    <property type="entry name" value="CobE/GbiG C-terminal domain-like"/>
    <property type="match status" value="1"/>
</dbReference>
<keyword evidence="2" id="KW-0169">Cobalamin biosynthesis</keyword>
<feature type="domain" description="Cobalamin synthesis G N-terminal" evidence="9">
    <location>
        <begin position="210"/>
        <end position="289"/>
    </location>
</feature>
<evidence type="ECO:0000256" key="5">
    <source>
        <dbReference type="ARBA" id="ARBA00022691"/>
    </source>
</evidence>
<dbReference type="Proteomes" id="UP001174909">
    <property type="component" value="Unassembled WGS sequence"/>
</dbReference>
<keyword evidence="4 6" id="KW-0808">Transferase</keyword>
<protein>
    <submittedName>
        <fullName evidence="10">Precorrin-3B C(17)-methyltransferase</fullName>
    </submittedName>
</protein>
<dbReference type="PANTHER" id="PTHR47036:SF1">
    <property type="entry name" value="COBALT-FACTOR III C(17)-METHYLTRANSFERASE-RELATED"/>
    <property type="match status" value="1"/>
</dbReference>
<evidence type="ECO:0000259" key="8">
    <source>
        <dbReference type="Pfam" id="PF01890"/>
    </source>
</evidence>
<evidence type="ECO:0000256" key="3">
    <source>
        <dbReference type="ARBA" id="ARBA00022603"/>
    </source>
</evidence>
<keyword evidence="3 6" id="KW-0489">Methyltransferase</keyword>
<evidence type="ECO:0000256" key="2">
    <source>
        <dbReference type="ARBA" id="ARBA00022573"/>
    </source>
</evidence>
<dbReference type="InterPro" id="IPR003043">
    <property type="entry name" value="Uropor_MeTrfase_CS"/>
</dbReference>
<dbReference type="Pfam" id="PF11760">
    <property type="entry name" value="CbiG_N"/>
    <property type="match status" value="1"/>
</dbReference>
<dbReference type="GO" id="GO:0008168">
    <property type="term" value="F:methyltransferase activity"/>
    <property type="evidence" value="ECO:0007669"/>
    <property type="project" value="UniProtKB-KW"/>
</dbReference>
<dbReference type="Gene3D" id="3.30.420.180">
    <property type="entry name" value="CobE/GbiG C-terminal domain"/>
    <property type="match status" value="1"/>
</dbReference>
<evidence type="ECO:0000256" key="6">
    <source>
        <dbReference type="RuleBase" id="RU003960"/>
    </source>
</evidence>
<feature type="domain" description="Tetrapyrrole methylase" evidence="7">
    <location>
        <begin position="511"/>
        <end position="721"/>
    </location>
</feature>
<gene>
    <name evidence="10" type="ORF">GBAR_LOCUS30710</name>
</gene>
<dbReference type="InterPro" id="IPR014776">
    <property type="entry name" value="4pyrrole_Mease_sub2"/>
</dbReference>
<dbReference type="InterPro" id="IPR000878">
    <property type="entry name" value="4pyrrol_Mease"/>
</dbReference>
<dbReference type="AlphaFoldDB" id="A0AA35TYP0"/>
<evidence type="ECO:0000313" key="10">
    <source>
        <dbReference type="EMBL" id="CAI8056358.1"/>
    </source>
</evidence>
<dbReference type="Pfam" id="PF00590">
    <property type="entry name" value="TP_methylase"/>
    <property type="match status" value="2"/>
</dbReference>
<dbReference type="Gene3D" id="3.40.1010.10">
    <property type="entry name" value="Cobalt-precorrin-4 Transmethylase, Domain 1"/>
    <property type="match status" value="2"/>
</dbReference>
<keyword evidence="11" id="KW-1185">Reference proteome</keyword>
<evidence type="ECO:0000256" key="4">
    <source>
        <dbReference type="ARBA" id="ARBA00022679"/>
    </source>
</evidence>